<sequence length="122" mass="14344">MVWLCPILPFINDSEENIRQLLTSCITAKVKGIVCFGMGVTLREEDREYFYQQLDEYFPGLKQRYIRNFGNSYVCNSPNNNYLMKIFRNACHEYGIICEPEDVFKYLAAFENNQLGQQLSLF</sequence>
<dbReference type="AlphaFoldDB" id="A0A645H476"/>
<gene>
    <name evidence="1" type="ORF">SDC9_180615</name>
</gene>
<proteinExistence type="predicted"/>
<name>A0A645H476_9ZZZZ</name>
<protein>
    <submittedName>
        <fullName evidence="1">Uncharacterized protein</fullName>
    </submittedName>
</protein>
<accession>A0A645H476</accession>
<dbReference type="EMBL" id="VSSQ01085496">
    <property type="protein sequence ID" value="MPN33132.1"/>
    <property type="molecule type" value="Genomic_DNA"/>
</dbReference>
<organism evidence="1">
    <name type="scientific">bioreactor metagenome</name>
    <dbReference type="NCBI Taxonomy" id="1076179"/>
    <lineage>
        <taxon>unclassified sequences</taxon>
        <taxon>metagenomes</taxon>
        <taxon>ecological metagenomes</taxon>
    </lineage>
</organism>
<evidence type="ECO:0000313" key="1">
    <source>
        <dbReference type="EMBL" id="MPN33132.1"/>
    </source>
</evidence>
<reference evidence="1" key="1">
    <citation type="submission" date="2019-08" db="EMBL/GenBank/DDBJ databases">
        <authorList>
            <person name="Kucharzyk K."/>
            <person name="Murdoch R.W."/>
            <person name="Higgins S."/>
            <person name="Loffler F."/>
        </authorList>
    </citation>
    <scope>NUCLEOTIDE SEQUENCE</scope>
</reference>
<comment type="caution">
    <text evidence="1">The sequence shown here is derived from an EMBL/GenBank/DDBJ whole genome shotgun (WGS) entry which is preliminary data.</text>
</comment>